<gene>
    <name evidence="1" type="ORF">O181_129857</name>
</gene>
<organism evidence="1 2">
    <name type="scientific">Austropuccinia psidii MF-1</name>
    <dbReference type="NCBI Taxonomy" id="1389203"/>
    <lineage>
        <taxon>Eukaryota</taxon>
        <taxon>Fungi</taxon>
        <taxon>Dikarya</taxon>
        <taxon>Basidiomycota</taxon>
        <taxon>Pucciniomycotina</taxon>
        <taxon>Pucciniomycetes</taxon>
        <taxon>Pucciniales</taxon>
        <taxon>Sphaerophragmiaceae</taxon>
        <taxon>Austropuccinia</taxon>
    </lineage>
</organism>
<comment type="caution">
    <text evidence="1">The sequence shown here is derived from an EMBL/GenBank/DDBJ whole genome shotgun (WGS) entry which is preliminary data.</text>
</comment>
<dbReference type="AlphaFoldDB" id="A0A9Q3L019"/>
<dbReference type="EMBL" id="AVOT02137171">
    <property type="protein sequence ID" value="MBW0590142.1"/>
    <property type="molecule type" value="Genomic_DNA"/>
</dbReference>
<name>A0A9Q3L019_9BASI</name>
<proteinExistence type="predicted"/>
<evidence type="ECO:0000313" key="1">
    <source>
        <dbReference type="EMBL" id="MBW0590142.1"/>
    </source>
</evidence>
<evidence type="ECO:0000313" key="2">
    <source>
        <dbReference type="Proteomes" id="UP000765509"/>
    </source>
</evidence>
<reference evidence="1" key="1">
    <citation type="submission" date="2021-03" db="EMBL/GenBank/DDBJ databases">
        <title>Draft genome sequence of rust myrtle Austropuccinia psidii MF-1, a brazilian biotype.</title>
        <authorList>
            <person name="Quecine M.C."/>
            <person name="Pachon D.M.R."/>
            <person name="Bonatelli M.L."/>
            <person name="Correr F.H."/>
            <person name="Franceschini L.M."/>
            <person name="Leite T.F."/>
            <person name="Margarido G.R.A."/>
            <person name="Almeida C.A."/>
            <person name="Ferrarezi J.A."/>
            <person name="Labate C.A."/>
        </authorList>
    </citation>
    <scope>NUCLEOTIDE SEQUENCE</scope>
    <source>
        <strain evidence="1">MF-1</strain>
    </source>
</reference>
<dbReference type="Proteomes" id="UP000765509">
    <property type="component" value="Unassembled WGS sequence"/>
</dbReference>
<protein>
    <submittedName>
        <fullName evidence="1">Uncharacterized protein</fullName>
    </submittedName>
</protein>
<keyword evidence="2" id="KW-1185">Reference proteome</keyword>
<accession>A0A9Q3L019</accession>
<sequence length="99" mass="11069">MCSSSKDEVSKDIQDVAKDHSVSSLHLFLGNVELPRSSAHDSLEELWAEEEEPEKVETVTKVSPSAYSHCLDVFSNVKAEKPPSHCTCDYHIKLERSLP</sequence>